<dbReference type="InterPro" id="IPR006212">
    <property type="entry name" value="Furin_repeat"/>
</dbReference>
<keyword evidence="4" id="KW-1185">Reference proteome</keyword>
<feature type="signal peptide" evidence="2">
    <location>
        <begin position="1"/>
        <end position="16"/>
    </location>
</feature>
<proteinExistence type="predicted"/>
<sequence>MLPILICSLIVLEVLSDQIYPMMDQYKIQLENDGWIDCQSKAAIQASTCSGDDLQWLECYQVPENGLCSRQNIITNTSEILTYSFTFYKPTFQNFDIAINNEKNTGIIKIQNDIGRATIQLSSTTSSIKINQKGAYFTGLTISKECNPNCKSCDNGFCTKCNDNYYLFNYICQSNDCDLSIINNNFITSATGAFQNGQYLITLKYNFKITFCLIPKIYLTKGLKDSSIQKILDNNQIQYILASDIPDSLQITLSLEQIQTDCESFETTQAYVYQCYIGVALTSSKITQFMSIIIGQISVERATTSVTQYTQAISISDSSNGQVGPVFVVSETIHEELNIDKKRFTAIQTILDPQFSNYQINYKEAYIFQDGNYYNLTFDYQIQKGVTTTFGFIWEDQNFNPNSEFDFYINSIAEPISKLLRRRQLEVSLKREQLQVIYQVQNQNTFKQSPELNKEKDWTYMIIAMTGILGVSIAILLCTFINKKCFDQSKGEGQQKIEVKYI</sequence>
<dbReference type="EMBL" id="CAJJDM010000067">
    <property type="protein sequence ID" value="CAD8081318.1"/>
    <property type="molecule type" value="Genomic_DNA"/>
</dbReference>
<organism evidence="3 4">
    <name type="scientific">Paramecium primaurelia</name>
    <dbReference type="NCBI Taxonomy" id="5886"/>
    <lineage>
        <taxon>Eukaryota</taxon>
        <taxon>Sar</taxon>
        <taxon>Alveolata</taxon>
        <taxon>Ciliophora</taxon>
        <taxon>Intramacronucleata</taxon>
        <taxon>Oligohymenophorea</taxon>
        <taxon>Peniculida</taxon>
        <taxon>Parameciidae</taxon>
        <taxon>Paramecium</taxon>
    </lineage>
</organism>
<keyword evidence="1" id="KW-0472">Membrane</keyword>
<evidence type="ECO:0000256" key="1">
    <source>
        <dbReference type="SAM" id="Phobius"/>
    </source>
</evidence>
<dbReference type="OMA" id="NDGWIDC"/>
<evidence type="ECO:0000256" key="2">
    <source>
        <dbReference type="SAM" id="SignalP"/>
    </source>
</evidence>
<comment type="caution">
    <text evidence="3">The sequence shown here is derived from an EMBL/GenBank/DDBJ whole genome shotgun (WGS) entry which is preliminary data.</text>
</comment>
<keyword evidence="2" id="KW-0732">Signal</keyword>
<keyword evidence="1" id="KW-1133">Transmembrane helix</keyword>
<dbReference type="AlphaFoldDB" id="A0A8S1MLJ9"/>
<feature type="chain" id="PRO_5035735365" description="Transmembrane protein" evidence="2">
    <location>
        <begin position="17"/>
        <end position="502"/>
    </location>
</feature>
<evidence type="ECO:0008006" key="5">
    <source>
        <dbReference type="Google" id="ProtNLM"/>
    </source>
</evidence>
<name>A0A8S1MLJ9_PARPR</name>
<reference evidence="3" key="1">
    <citation type="submission" date="2021-01" db="EMBL/GenBank/DDBJ databases">
        <authorList>
            <consortium name="Genoscope - CEA"/>
            <person name="William W."/>
        </authorList>
    </citation>
    <scope>NUCLEOTIDE SEQUENCE</scope>
</reference>
<evidence type="ECO:0000313" key="3">
    <source>
        <dbReference type="EMBL" id="CAD8081318.1"/>
    </source>
</evidence>
<feature type="transmembrane region" description="Helical" evidence="1">
    <location>
        <begin position="458"/>
        <end position="481"/>
    </location>
</feature>
<dbReference type="Proteomes" id="UP000688137">
    <property type="component" value="Unassembled WGS sequence"/>
</dbReference>
<dbReference type="CDD" id="cd00064">
    <property type="entry name" value="FU"/>
    <property type="match status" value="1"/>
</dbReference>
<keyword evidence="1" id="KW-0812">Transmembrane</keyword>
<protein>
    <recommendedName>
        <fullName evidence="5">Transmembrane protein</fullName>
    </recommendedName>
</protein>
<gene>
    <name evidence="3" type="ORF">PPRIM_AZ9-3.1.T0650160</name>
</gene>
<evidence type="ECO:0000313" key="4">
    <source>
        <dbReference type="Proteomes" id="UP000688137"/>
    </source>
</evidence>
<accession>A0A8S1MLJ9</accession>